<name>A0ABQ4F9U7_9ACTN</name>
<feature type="transmembrane region" description="Helical" evidence="6">
    <location>
        <begin position="160"/>
        <end position="182"/>
    </location>
</feature>
<comment type="caution">
    <text evidence="8">The sequence shown here is derived from an EMBL/GenBank/DDBJ whole genome shotgun (WGS) entry which is preliminary data.</text>
</comment>
<accession>A0ABQ4F9U7</accession>
<evidence type="ECO:0000256" key="3">
    <source>
        <dbReference type="ARBA" id="ARBA00022989"/>
    </source>
</evidence>
<reference evidence="8 9" key="1">
    <citation type="submission" date="2021-01" db="EMBL/GenBank/DDBJ databases">
        <title>Whole genome shotgun sequence of Microbispora amethystogenes NBRC 101907.</title>
        <authorList>
            <person name="Komaki H."/>
            <person name="Tamura T."/>
        </authorList>
    </citation>
    <scope>NUCLEOTIDE SEQUENCE [LARGE SCALE GENOMIC DNA]</scope>
    <source>
        <strain evidence="8 9">NBRC 101907</strain>
    </source>
</reference>
<feature type="transmembrane region" description="Helical" evidence="6">
    <location>
        <begin position="91"/>
        <end position="110"/>
    </location>
</feature>
<dbReference type="InterPro" id="IPR009908">
    <property type="entry name" value="Methylamine_util_MauE"/>
</dbReference>
<keyword evidence="9" id="KW-1185">Reference proteome</keyword>
<sequence>MGRVRATPRVARTESRGGAPPGRTGSVRAAENLRGRTVNYVLLACRMAVGLTFLVSLASKLRGRDSWLRFAEAAALLLPGRTTARPGERRHLLAAAVALVEGAVVVLTALPATTRAAFTVALAALAAFSFVIHAAIRGGRAVPCHCFGGGRRSPVGSADLVRNAVLGLIALTGLALTVLVPVRGPDEVAGAAVAFLAALLVTVLVVLTGEIAGLFGLTRESGWR</sequence>
<organism evidence="8 9">
    <name type="scientific">Microbispora amethystogenes</name>
    <dbReference type="NCBI Taxonomy" id="1427754"/>
    <lineage>
        <taxon>Bacteria</taxon>
        <taxon>Bacillati</taxon>
        <taxon>Actinomycetota</taxon>
        <taxon>Actinomycetes</taxon>
        <taxon>Streptosporangiales</taxon>
        <taxon>Streptosporangiaceae</taxon>
        <taxon>Microbispora</taxon>
    </lineage>
</organism>
<dbReference type="Pfam" id="PF07291">
    <property type="entry name" value="MauE"/>
    <property type="match status" value="1"/>
</dbReference>
<feature type="domain" description="Methylamine utilisation protein MauE" evidence="7">
    <location>
        <begin position="39"/>
        <end position="175"/>
    </location>
</feature>
<gene>
    <name evidence="8" type="ORF">Mam01_17510</name>
</gene>
<keyword evidence="3 6" id="KW-1133">Transmembrane helix</keyword>
<evidence type="ECO:0000256" key="6">
    <source>
        <dbReference type="SAM" id="Phobius"/>
    </source>
</evidence>
<dbReference type="Proteomes" id="UP000651728">
    <property type="component" value="Unassembled WGS sequence"/>
</dbReference>
<feature type="transmembrane region" description="Helical" evidence="6">
    <location>
        <begin position="188"/>
        <end position="217"/>
    </location>
</feature>
<dbReference type="EMBL" id="BOOB01000013">
    <property type="protein sequence ID" value="GIH31587.1"/>
    <property type="molecule type" value="Genomic_DNA"/>
</dbReference>
<comment type="subcellular location">
    <subcellularLocation>
        <location evidence="1">Membrane</location>
        <topology evidence="1">Multi-pass membrane protein</topology>
    </subcellularLocation>
</comment>
<keyword evidence="2 6" id="KW-0812">Transmembrane</keyword>
<evidence type="ECO:0000256" key="2">
    <source>
        <dbReference type="ARBA" id="ARBA00022692"/>
    </source>
</evidence>
<evidence type="ECO:0000313" key="9">
    <source>
        <dbReference type="Proteomes" id="UP000651728"/>
    </source>
</evidence>
<feature type="transmembrane region" description="Helical" evidence="6">
    <location>
        <begin position="116"/>
        <end position="136"/>
    </location>
</feature>
<evidence type="ECO:0000256" key="5">
    <source>
        <dbReference type="SAM" id="MobiDB-lite"/>
    </source>
</evidence>
<protein>
    <recommendedName>
        <fullName evidence="7">Methylamine utilisation protein MauE domain-containing protein</fullName>
    </recommendedName>
</protein>
<evidence type="ECO:0000259" key="7">
    <source>
        <dbReference type="Pfam" id="PF07291"/>
    </source>
</evidence>
<proteinExistence type="predicted"/>
<evidence type="ECO:0000256" key="1">
    <source>
        <dbReference type="ARBA" id="ARBA00004141"/>
    </source>
</evidence>
<keyword evidence="4 6" id="KW-0472">Membrane</keyword>
<feature type="region of interest" description="Disordered" evidence="5">
    <location>
        <begin position="1"/>
        <end position="27"/>
    </location>
</feature>
<evidence type="ECO:0000313" key="8">
    <source>
        <dbReference type="EMBL" id="GIH31587.1"/>
    </source>
</evidence>
<evidence type="ECO:0000256" key="4">
    <source>
        <dbReference type="ARBA" id="ARBA00023136"/>
    </source>
</evidence>